<comment type="subcellular location">
    <subcellularLocation>
        <location evidence="1">Membrane</location>
        <topology evidence="1">Multi-pass membrane protein</topology>
    </subcellularLocation>
</comment>
<protein>
    <recommendedName>
        <fullName evidence="8">AEC family transporter</fullName>
    </recommendedName>
</protein>
<evidence type="ECO:0000313" key="7">
    <source>
        <dbReference type="Proteomes" id="UP000285652"/>
    </source>
</evidence>
<keyword evidence="3 5" id="KW-1133">Transmembrane helix</keyword>
<dbReference type="AlphaFoldDB" id="A0A415UFS4"/>
<sequence>MELAGMTMYKTLVMTILALVGVFCYHKKIVDQEMNKKLSELVLSLFTPVLLFTSFQKDFSKELVTGLMISVLLSAIAFFSDLVYLQMGRPKIG</sequence>
<evidence type="ECO:0000256" key="1">
    <source>
        <dbReference type="ARBA" id="ARBA00004141"/>
    </source>
</evidence>
<evidence type="ECO:0008006" key="8">
    <source>
        <dbReference type="Google" id="ProtNLM"/>
    </source>
</evidence>
<dbReference type="Proteomes" id="UP000285652">
    <property type="component" value="Unassembled WGS sequence"/>
</dbReference>
<feature type="transmembrane region" description="Helical" evidence="5">
    <location>
        <begin position="6"/>
        <end position="26"/>
    </location>
</feature>
<evidence type="ECO:0000256" key="5">
    <source>
        <dbReference type="SAM" id="Phobius"/>
    </source>
</evidence>
<dbReference type="Pfam" id="PF03547">
    <property type="entry name" value="Mem_trans"/>
    <property type="match status" value="1"/>
</dbReference>
<evidence type="ECO:0000313" key="6">
    <source>
        <dbReference type="EMBL" id="RHN16867.1"/>
    </source>
</evidence>
<gene>
    <name evidence="6" type="ORF">DWZ24_07230</name>
</gene>
<comment type="caution">
    <text evidence="6">The sequence shown here is derived from an EMBL/GenBank/DDBJ whole genome shotgun (WGS) entry which is preliminary data.</text>
</comment>
<keyword evidence="2 5" id="KW-0812">Transmembrane</keyword>
<dbReference type="GO" id="GO:0055085">
    <property type="term" value="P:transmembrane transport"/>
    <property type="evidence" value="ECO:0007669"/>
    <property type="project" value="InterPro"/>
</dbReference>
<feature type="transmembrane region" description="Helical" evidence="5">
    <location>
        <begin position="67"/>
        <end position="85"/>
    </location>
</feature>
<dbReference type="EMBL" id="QRQQ01000004">
    <property type="protein sequence ID" value="RHN16867.1"/>
    <property type="molecule type" value="Genomic_DNA"/>
</dbReference>
<dbReference type="GO" id="GO:0016020">
    <property type="term" value="C:membrane"/>
    <property type="evidence" value="ECO:0007669"/>
    <property type="project" value="UniProtKB-SubCell"/>
</dbReference>
<dbReference type="InterPro" id="IPR004776">
    <property type="entry name" value="Mem_transp_PIN-like"/>
</dbReference>
<accession>A0A415UFS4</accession>
<organism evidence="6 7">
    <name type="scientific">Dorea formicigenerans</name>
    <dbReference type="NCBI Taxonomy" id="39486"/>
    <lineage>
        <taxon>Bacteria</taxon>
        <taxon>Bacillati</taxon>
        <taxon>Bacillota</taxon>
        <taxon>Clostridia</taxon>
        <taxon>Lachnospirales</taxon>
        <taxon>Lachnospiraceae</taxon>
        <taxon>Dorea</taxon>
    </lineage>
</organism>
<keyword evidence="4 5" id="KW-0472">Membrane</keyword>
<reference evidence="6 7" key="1">
    <citation type="submission" date="2018-08" db="EMBL/GenBank/DDBJ databases">
        <title>A genome reference for cultivated species of the human gut microbiota.</title>
        <authorList>
            <person name="Zou Y."/>
            <person name="Xue W."/>
            <person name="Luo G."/>
        </authorList>
    </citation>
    <scope>NUCLEOTIDE SEQUENCE [LARGE SCALE GENOMIC DNA]</scope>
    <source>
        <strain evidence="6 7">AF31-13BH</strain>
    </source>
</reference>
<evidence type="ECO:0000256" key="3">
    <source>
        <dbReference type="ARBA" id="ARBA00022989"/>
    </source>
</evidence>
<dbReference type="RefSeq" id="WP_118447535.1">
    <property type="nucleotide sequence ID" value="NZ_JAJCNY010000009.1"/>
</dbReference>
<name>A0A415UFS4_9FIRM</name>
<proteinExistence type="predicted"/>
<evidence type="ECO:0000256" key="4">
    <source>
        <dbReference type="ARBA" id="ARBA00023136"/>
    </source>
</evidence>
<evidence type="ECO:0000256" key="2">
    <source>
        <dbReference type="ARBA" id="ARBA00022692"/>
    </source>
</evidence>